<dbReference type="SUPFAM" id="SSF88723">
    <property type="entry name" value="PIN domain-like"/>
    <property type="match status" value="1"/>
</dbReference>
<organism evidence="1 3">
    <name type="scientific">Brachyspira aalborgi</name>
    <dbReference type="NCBI Taxonomy" id="29522"/>
    <lineage>
        <taxon>Bacteria</taxon>
        <taxon>Pseudomonadati</taxon>
        <taxon>Spirochaetota</taxon>
        <taxon>Spirochaetia</taxon>
        <taxon>Brachyspirales</taxon>
        <taxon>Brachyspiraceae</taxon>
        <taxon>Brachyspira</taxon>
    </lineage>
</organism>
<dbReference type="InterPro" id="IPR029060">
    <property type="entry name" value="PIN-like_dom_sf"/>
</dbReference>
<proteinExistence type="predicted"/>
<accession>A0A5C8DUL8</accession>
<sequence length="153" mass="18365">MKYIVDTNVFIPILNYYYEDIFISFWEKFNELVKENIIISVRDVYKELENSKNFNILKKFEDIFLEPNNDEIDMIREMLNNPNFIKSKDKDKIINGKPYADLYIIAKAKKENCIVVTDETFIENAPKIPTICKYYNIECINMHDFIKRLNLKL</sequence>
<dbReference type="Pfam" id="PF14367">
    <property type="entry name" value="DUF4411"/>
    <property type="match status" value="1"/>
</dbReference>
<dbReference type="EMBL" id="SAXX01000029">
    <property type="protein sequence ID" value="TXJ29567.1"/>
    <property type="molecule type" value="Genomic_DNA"/>
</dbReference>
<dbReference type="InterPro" id="IPR016541">
    <property type="entry name" value="UCP008505"/>
</dbReference>
<dbReference type="PIRSF" id="PIRSF008505">
    <property type="entry name" value="UCP008505"/>
    <property type="match status" value="1"/>
</dbReference>
<comment type="caution">
    <text evidence="1">The sequence shown here is derived from an EMBL/GenBank/DDBJ whole genome shotgun (WGS) entry which is preliminary data.</text>
</comment>
<dbReference type="RefSeq" id="WP_147528990.1">
    <property type="nucleotide sequence ID" value="NZ_SAXX01000029.1"/>
</dbReference>
<evidence type="ECO:0000313" key="2">
    <source>
        <dbReference type="EMBL" id="TXJ56655.1"/>
    </source>
</evidence>
<evidence type="ECO:0000313" key="4">
    <source>
        <dbReference type="Proteomes" id="UP000325013"/>
    </source>
</evidence>
<evidence type="ECO:0000313" key="3">
    <source>
        <dbReference type="Proteomes" id="UP000324707"/>
    </source>
</evidence>
<evidence type="ECO:0000313" key="1">
    <source>
        <dbReference type="EMBL" id="TXJ29567.1"/>
    </source>
</evidence>
<name>A0A5C8DUL8_9SPIR</name>
<reference evidence="3 4" key="1">
    <citation type="journal article" date="1992" name="Lakartidningen">
        <title>[Penicillin V and not amoxicillin is the first choice preparation in acute otitis].</title>
        <authorList>
            <person name="Kamme C."/>
            <person name="Lundgren K."/>
            <person name="Prellner K."/>
        </authorList>
    </citation>
    <scope>NUCLEOTIDE SEQUENCE [LARGE SCALE GENOMIC DNA]</scope>
    <source>
        <strain evidence="2 4">PC2777IV</strain>
        <strain evidence="1 3">PC5538III-lc</strain>
    </source>
</reference>
<gene>
    <name evidence="2" type="ORF">EPJ67_07070</name>
    <name evidence="1" type="ORF">EPJ69_12515</name>
</gene>
<dbReference type="EMBL" id="SAYJ01000016">
    <property type="protein sequence ID" value="TXJ56655.1"/>
    <property type="molecule type" value="Genomic_DNA"/>
</dbReference>
<reference evidence="1" key="2">
    <citation type="submission" date="2019-01" db="EMBL/GenBank/DDBJ databases">
        <authorList>
            <person name="Thorell K."/>
        </authorList>
    </citation>
    <scope>NUCLEOTIDE SEQUENCE</scope>
    <source>
        <strain evidence="2">PC2777IV</strain>
        <strain evidence="1">PC5538III-lc</strain>
    </source>
</reference>
<dbReference type="Proteomes" id="UP000325013">
    <property type="component" value="Unassembled WGS sequence"/>
</dbReference>
<dbReference type="Proteomes" id="UP000324707">
    <property type="component" value="Unassembled WGS sequence"/>
</dbReference>
<protein>
    <submittedName>
        <fullName evidence="1">DUF4411 family protein</fullName>
    </submittedName>
</protein>
<dbReference type="AlphaFoldDB" id="A0A5C8DUL8"/>
<dbReference type="OrthoDB" id="3231195at2"/>